<comment type="cofactor">
    <cofactor evidence="6">
        <name>Co(2+)</name>
        <dbReference type="ChEBI" id="CHEBI:48828"/>
    </cofactor>
    <cofactor evidence="6">
        <name>Zn(2+)</name>
        <dbReference type="ChEBI" id="CHEBI:29105"/>
    </cofactor>
    <cofactor evidence="6">
        <name>Mn(2+)</name>
        <dbReference type="ChEBI" id="CHEBI:29035"/>
    </cofactor>
    <cofactor evidence="6">
        <name>Fe(2+)</name>
        <dbReference type="ChEBI" id="CHEBI:29033"/>
    </cofactor>
    <text evidence="6">Binds 2 divalent metal cations per subunit. Has a high-affinity and a low affinity metal-binding site. The true nature of the physiological cofactor is under debate. The enzyme is active with cobalt, zinc, manganese or divalent iron ions. Most likely, methionine aminopeptidases function as mononuclear Fe(2+)-metalloproteases under physiological conditions, and the catalytically relevant metal-binding site has been assigned to the histidine-containing high-affinity site.</text>
</comment>
<feature type="binding site" evidence="6">
    <location>
        <position position="190"/>
    </location>
    <ligand>
        <name>substrate</name>
    </ligand>
</feature>
<dbReference type="HAMAP" id="MF_01974">
    <property type="entry name" value="MetAP_1"/>
    <property type="match status" value="1"/>
</dbReference>
<feature type="binding site" evidence="6">
    <location>
        <position position="183"/>
    </location>
    <ligand>
        <name>a divalent metal cation</name>
        <dbReference type="ChEBI" id="CHEBI:60240"/>
        <label>2</label>
        <note>catalytic</note>
    </ligand>
</feature>
<comment type="function">
    <text evidence="1 6">Removes the N-terminal methionine from nascent proteins. The N-terminal methionine is often cleaved when the second residue in the primary sequence is small and uncharged (Met-Ala-, Cys, Gly, Pro, Ser, Thr, or Val). Requires deformylation of the N(alpha)-formylated initiator methionine before it can be hydrolyzed.</text>
</comment>
<comment type="catalytic activity">
    <reaction evidence="6 7">
        <text>Release of N-terminal amino acids, preferentially methionine, from peptides and arylamides.</text>
        <dbReference type="EC" id="3.4.11.18"/>
    </reaction>
</comment>
<keyword evidence="10" id="KW-1185">Reference proteome</keyword>
<evidence type="ECO:0000256" key="6">
    <source>
        <dbReference type="HAMAP-Rule" id="MF_01974"/>
    </source>
</evidence>
<keyword evidence="4 6" id="KW-0479">Metal-binding</keyword>
<dbReference type="InterPro" id="IPR002467">
    <property type="entry name" value="Pept_M24A_MAP1"/>
</dbReference>
<comment type="similarity">
    <text evidence="6">Belongs to the peptidase M24A family. Methionine aminopeptidase type 1 subfamily.</text>
</comment>
<proteinExistence type="inferred from homology"/>
<dbReference type="GO" id="GO:0070006">
    <property type="term" value="F:metalloaminopeptidase activity"/>
    <property type="evidence" value="ECO:0007669"/>
    <property type="project" value="UniProtKB-UniRule"/>
</dbReference>
<evidence type="ECO:0000256" key="2">
    <source>
        <dbReference type="ARBA" id="ARBA00022438"/>
    </source>
</evidence>
<evidence type="ECO:0000256" key="7">
    <source>
        <dbReference type="RuleBase" id="RU003653"/>
    </source>
</evidence>
<sequence length="280" mass="30718">MPPSKGQTAKSLRKMIHYKTKEEIELIRKSALLLSAALAEVAKSLKPGMSTLDVDAVADKFIVENGAVPSFKNYKGFPNACCISVNEAVVHGIPNKYVLKDGDILTVDVGVYMNGFHADSAYTFAIGNVAENVRRLMAATKASLYKGIEKAVVGNRIGDISYAIQEYTEKERGYGVVRELVGHGLGRHLHEDPQVPNYGKRGAGPVMKEGLVIAIEPMINLRTKDVEYLEDGWTVVTRDRSPSVHFEHTVAVGKGKPDILSSFTEIEKAEKNNPELNTNY</sequence>
<feature type="binding site" evidence="6">
    <location>
        <position position="119"/>
    </location>
    <ligand>
        <name>a divalent metal cation</name>
        <dbReference type="ChEBI" id="CHEBI:60240"/>
        <label>2</label>
        <note>catalytic</note>
    </ligand>
</feature>
<dbReference type="PANTHER" id="PTHR43330">
    <property type="entry name" value="METHIONINE AMINOPEPTIDASE"/>
    <property type="match status" value="1"/>
</dbReference>
<protein>
    <recommendedName>
        <fullName evidence="6 7">Methionine aminopeptidase</fullName>
        <shortName evidence="6">MAP</shortName>
        <shortName evidence="6">MetAP</shortName>
        <ecNumber evidence="6 7">3.4.11.18</ecNumber>
    </recommendedName>
    <alternativeName>
        <fullName evidence="6">Peptidase M</fullName>
    </alternativeName>
</protein>
<evidence type="ECO:0000313" key="10">
    <source>
        <dbReference type="Proteomes" id="UP000190367"/>
    </source>
</evidence>
<dbReference type="CDD" id="cd01086">
    <property type="entry name" value="MetAP1"/>
    <property type="match status" value="1"/>
</dbReference>
<dbReference type="PANTHER" id="PTHR43330:SF27">
    <property type="entry name" value="METHIONINE AMINOPEPTIDASE"/>
    <property type="match status" value="1"/>
</dbReference>
<dbReference type="EMBL" id="FUWZ01000001">
    <property type="protein sequence ID" value="SJZ45468.1"/>
    <property type="molecule type" value="Genomic_DNA"/>
</dbReference>
<keyword evidence="2 6" id="KW-0031">Aminopeptidase</keyword>
<comment type="subunit">
    <text evidence="6">Monomer.</text>
</comment>
<feature type="binding site" evidence="6">
    <location>
        <position position="119"/>
    </location>
    <ligand>
        <name>a divalent metal cation</name>
        <dbReference type="ChEBI" id="CHEBI:60240"/>
        <label>1</label>
    </ligand>
</feature>
<dbReference type="GO" id="GO:0004239">
    <property type="term" value="F:initiator methionyl aminopeptidase activity"/>
    <property type="evidence" value="ECO:0007669"/>
    <property type="project" value="UniProtKB-UniRule"/>
</dbReference>
<dbReference type="Pfam" id="PF00557">
    <property type="entry name" value="Peptidase_M24"/>
    <property type="match status" value="1"/>
</dbReference>
<evidence type="ECO:0000256" key="3">
    <source>
        <dbReference type="ARBA" id="ARBA00022670"/>
    </source>
</evidence>
<dbReference type="PRINTS" id="PR00599">
    <property type="entry name" value="MAPEPTIDASE"/>
</dbReference>
<dbReference type="InterPro" id="IPR001714">
    <property type="entry name" value="Pept_M24_MAP"/>
</dbReference>
<dbReference type="Proteomes" id="UP000190367">
    <property type="component" value="Unassembled WGS sequence"/>
</dbReference>
<dbReference type="GO" id="GO:0005829">
    <property type="term" value="C:cytosol"/>
    <property type="evidence" value="ECO:0007669"/>
    <property type="project" value="TreeGrafter"/>
</dbReference>
<evidence type="ECO:0000256" key="1">
    <source>
        <dbReference type="ARBA" id="ARBA00002521"/>
    </source>
</evidence>
<feature type="binding site" evidence="6">
    <location>
        <position position="108"/>
    </location>
    <ligand>
        <name>a divalent metal cation</name>
        <dbReference type="ChEBI" id="CHEBI:60240"/>
        <label>1</label>
    </ligand>
</feature>
<name>A0A1T4KT05_9BACT</name>
<dbReference type="InterPro" id="IPR000994">
    <property type="entry name" value="Pept_M24"/>
</dbReference>
<evidence type="ECO:0000313" key="9">
    <source>
        <dbReference type="EMBL" id="SJZ45468.1"/>
    </source>
</evidence>
<feature type="binding site" evidence="6">
    <location>
        <position position="247"/>
    </location>
    <ligand>
        <name>a divalent metal cation</name>
        <dbReference type="ChEBI" id="CHEBI:60240"/>
        <label>1</label>
    </ligand>
</feature>
<dbReference type="SUPFAM" id="SSF55920">
    <property type="entry name" value="Creatinase/aminopeptidase"/>
    <property type="match status" value="1"/>
</dbReference>
<dbReference type="GO" id="GO:0006508">
    <property type="term" value="P:proteolysis"/>
    <property type="evidence" value="ECO:0007669"/>
    <property type="project" value="UniProtKB-KW"/>
</dbReference>
<keyword evidence="5 6" id="KW-0378">Hydrolase</keyword>
<gene>
    <name evidence="6" type="primary">map</name>
    <name evidence="9" type="ORF">SAMN04488128_101285</name>
</gene>
<feature type="binding site" evidence="6">
    <location>
        <position position="216"/>
    </location>
    <ligand>
        <name>a divalent metal cation</name>
        <dbReference type="ChEBI" id="CHEBI:60240"/>
        <label>2</label>
        <note>catalytic</note>
    </ligand>
</feature>
<feature type="binding site" evidence="6">
    <location>
        <position position="91"/>
    </location>
    <ligand>
        <name>substrate</name>
    </ligand>
</feature>
<dbReference type="NCBIfam" id="TIGR00500">
    <property type="entry name" value="met_pdase_I"/>
    <property type="match status" value="1"/>
</dbReference>
<evidence type="ECO:0000256" key="5">
    <source>
        <dbReference type="ARBA" id="ARBA00022801"/>
    </source>
</evidence>
<evidence type="ECO:0000256" key="4">
    <source>
        <dbReference type="ARBA" id="ARBA00022723"/>
    </source>
</evidence>
<keyword evidence="3 6" id="KW-0645">Protease</keyword>
<dbReference type="InterPro" id="IPR036005">
    <property type="entry name" value="Creatinase/aminopeptidase-like"/>
</dbReference>
<dbReference type="AlphaFoldDB" id="A0A1T4KT05"/>
<evidence type="ECO:0000259" key="8">
    <source>
        <dbReference type="Pfam" id="PF00557"/>
    </source>
</evidence>
<dbReference type="EC" id="3.4.11.18" evidence="6 7"/>
<dbReference type="STRING" id="634771.SAMN04488128_101285"/>
<accession>A0A1T4KT05</accession>
<organism evidence="9 10">
    <name type="scientific">Chitinophaga eiseniae</name>
    <dbReference type="NCBI Taxonomy" id="634771"/>
    <lineage>
        <taxon>Bacteria</taxon>
        <taxon>Pseudomonadati</taxon>
        <taxon>Bacteroidota</taxon>
        <taxon>Chitinophagia</taxon>
        <taxon>Chitinophagales</taxon>
        <taxon>Chitinophagaceae</taxon>
        <taxon>Chitinophaga</taxon>
    </lineage>
</organism>
<feature type="domain" description="Peptidase M24" evidence="8">
    <location>
        <begin position="25"/>
        <end position="253"/>
    </location>
</feature>
<reference evidence="10" key="1">
    <citation type="submission" date="2017-02" db="EMBL/GenBank/DDBJ databases">
        <authorList>
            <person name="Varghese N."/>
            <person name="Submissions S."/>
        </authorList>
    </citation>
    <scope>NUCLEOTIDE SEQUENCE [LARGE SCALE GENOMIC DNA]</scope>
    <source>
        <strain evidence="10">DSM 22224</strain>
    </source>
</reference>
<dbReference type="GO" id="GO:0046872">
    <property type="term" value="F:metal ion binding"/>
    <property type="evidence" value="ECO:0007669"/>
    <property type="project" value="UniProtKB-UniRule"/>
</dbReference>
<feature type="binding site" evidence="6">
    <location>
        <position position="247"/>
    </location>
    <ligand>
        <name>a divalent metal cation</name>
        <dbReference type="ChEBI" id="CHEBI:60240"/>
        <label>2</label>
        <note>catalytic</note>
    </ligand>
</feature>
<dbReference type="Gene3D" id="3.90.230.10">
    <property type="entry name" value="Creatinase/methionine aminopeptidase superfamily"/>
    <property type="match status" value="1"/>
</dbReference>